<protein>
    <submittedName>
        <fullName evidence="2">Enamine deaminase RidA, house cleaning of reactive enamine intermediates, YjgF/YER057c/UK114 family</fullName>
    </submittedName>
</protein>
<name>A0A1H4RZJ1_9PSED</name>
<dbReference type="EMBL" id="FNTJ01000001">
    <property type="protein sequence ID" value="SEC37228.1"/>
    <property type="molecule type" value="Genomic_DNA"/>
</dbReference>
<keyword evidence="3" id="KW-1185">Reference proteome</keyword>
<dbReference type="PANTHER" id="PTHR11803">
    <property type="entry name" value="2-IMINOBUTANOATE/2-IMINOPROPANOATE DEAMINASE RIDA"/>
    <property type="match status" value="1"/>
</dbReference>
<dbReference type="AlphaFoldDB" id="A0A1H4RZJ1"/>
<dbReference type="InterPro" id="IPR006175">
    <property type="entry name" value="YjgF/YER057c/UK114"/>
</dbReference>
<dbReference type="Pfam" id="PF01042">
    <property type="entry name" value="Ribonuc_L-PSP"/>
    <property type="match status" value="1"/>
</dbReference>
<dbReference type="PANTHER" id="PTHR11803:SF58">
    <property type="entry name" value="PROTEIN HMF1-RELATED"/>
    <property type="match status" value="1"/>
</dbReference>
<dbReference type="RefSeq" id="WP_092316994.1">
    <property type="nucleotide sequence ID" value="NZ_FNTJ01000001.1"/>
</dbReference>
<accession>A0A1H4RZJ1</accession>
<evidence type="ECO:0000313" key="2">
    <source>
        <dbReference type="EMBL" id="SEC37228.1"/>
    </source>
</evidence>
<sequence length="149" mass="16155">MEKSTFNPASVFNSLQYGFSQAVEVRGGRRLLLSGQVGVDEQERTVGPGLREQTEQAFDNIASVLAAAGGQMADVVMLRIYIAEAARDQQEHISAVLLERFASQPPASSWIIVSGLSLPEWLIEVEAEAVLEEQHQVATAALFNSARAL</sequence>
<evidence type="ECO:0000313" key="3">
    <source>
        <dbReference type="Proteomes" id="UP000198982"/>
    </source>
</evidence>
<comment type="similarity">
    <text evidence="1">Belongs to the RutC family.</text>
</comment>
<dbReference type="GO" id="GO:0005829">
    <property type="term" value="C:cytosol"/>
    <property type="evidence" value="ECO:0007669"/>
    <property type="project" value="TreeGrafter"/>
</dbReference>
<evidence type="ECO:0000256" key="1">
    <source>
        <dbReference type="ARBA" id="ARBA00010552"/>
    </source>
</evidence>
<reference evidence="3" key="1">
    <citation type="submission" date="2016-10" db="EMBL/GenBank/DDBJ databases">
        <authorList>
            <person name="Varghese N."/>
            <person name="Submissions S."/>
        </authorList>
    </citation>
    <scope>NUCLEOTIDE SEQUENCE [LARGE SCALE GENOMIC DNA]</scope>
    <source>
        <strain evidence="3">DSM 9751</strain>
    </source>
</reference>
<gene>
    <name evidence="2" type="ORF">SAMN05216178_4417</name>
</gene>
<proteinExistence type="inferred from homology"/>
<dbReference type="Proteomes" id="UP000198982">
    <property type="component" value="Unassembled WGS sequence"/>
</dbReference>
<organism evidence="2 3">
    <name type="scientific">Pseudomonas saponiphila</name>
    <dbReference type="NCBI Taxonomy" id="556534"/>
    <lineage>
        <taxon>Bacteria</taxon>
        <taxon>Pseudomonadati</taxon>
        <taxon>Pseudomonadota</taxon>
        <taxon>Gammaproteobacteria</taxon>
        <taxon>Pseudomonadales</taxon>
        <taxon>Pseudomonadaceae</taxon>
        <taxon>Pseudomonas</taxon>
    </lineage>
</organism>
<dbReference type="GO" id="GO:0019239">
    <property type="term" value="F:deaminase activity"/>
    <property type="evidence" value="ECO:0007669"/>
    <property type="project" value="TreeGrafter"/>
</dbReference>
<dbReference type="SUPFAM" id="SSF55298">
    <property type="entry name" value="YjgF-like"/>
    <property type="match status" value="1"/>
</dbReference>
<dbReference type="Gene3D" id="3.30.1330.40">
    <property type="entry name" value="RutC-like"/>
    <property type="match status" value="1"/>
</dbReference>
<dbReference type="InterPro" id="IPR035959">
    <property type="entry name" value="RutC-like_sf"/>
</dbReference>